<sequence length="132" mass="14620">MPALPGDFAAAETSIFWDIEDCEIGELTATEAVNNIKSAISSAGHHGPVSIRAYGDMTGHDFPTEEIKLNHFPTGERYARHTKILEDIISWAAQQPLPSNLMLIIGDTSGDFVEIVELLKSRKNYRFLLVHP</sequence>
<protein>
    <recommendedName>
        <fullName evidence="1">NYN domain-containing protein</fullName>
    </recommendedName>
</protein>
<evidence type="ECO:0000313" key="3">
    <source>
        <dbReference type="Proteomes" id="UP001558713"/>
    </source>
</evidence>
<accession>A0ABD1AN62</accession>
<dbReference type="Proteomes" id="UP001558713">
    <property type="component" value="Unassembled WGS sequence"/>
</dbReference>
<dbReference type="AlphaFoldDB" id="A0ABD1AN62"/>
<dbReference type="PANTHER" id="PTHR14379">
    <property type="entry name" value="LIMKAIN B LKAP"/>
    <property type="match status" value="1"/>
</dbReference>
<evidence type="ECO:0000313" key="2">
    <source>
        <dbReference type="EMBL" id="KAL1208117.1"/>
    </source>
</evidence>
<proteinExistence type="predicted"/>
<dbReference type="Pfam" id="PF01936">
    <property type="entry name" value="NYN"/>
    <property type="match status" value="1"/>
</dbReference>
<name>A0ABD1AN62_CARAN</name>
<comment type="caution">
    <text evidence="2">The sequence shown here is derived from an EMBL/GenBank/DDBJ whole genome shotgun (WGS) entry which is preliminary data.</text>
</comment>
<dbReference type="InterPro" id="IPR021139">
    <property type="entry name" value="NYN"/>
</dbReference>
<organism evidence="2 3">
    <name type="scientific">Cardamine amara subsp. amara</name>
    <dbReference type="NCBI Taxonomy" id="228776"/>
    <lineage>
        <taxon>Eukaryota</taxon>
        <taxon>Viridiplantae</taxon>
        <taxon>Streptophyta</taxon>
        <taxon>Embryophyta</taxon>
        <taxon>Tracheophyta</taxon>
        <taxon>Spermatophyta</taxon>
        <taxon>Magnoliopsida</taxon>
        <taxon>eudicotyledons</taxon>
        <taxon>Gunneridae</taxon>
        <taxon>Pentapetalae</taxon>
        <taxon>rosids</taxon>
        <taxon>malvids</taxon>
        <taxon>Brassicales</taxon>
        <taxon>Brassicaceae</taxon>
        <taxon>Cardamineae</taxon>
        <taxon>Cardamine</taxon>
    </lineage>
</organism>
<evidence type="ECO:0000259" key="1">
    <source>
        <dbReference type="Pfam" id="PF01936"/>
    </source>
</evidence>
<dbReference type="PANTHER" id="PTHR14379:SF57">
    <property type="entry name" value="NYN DOMAIN-CONTAINING PROTEIN"/>
    <property type="match status" value="1"/>
</dbReference>
<reference evidence="2 3" key="1">
    <citation type="submission" date="2024-04" db="EMBL/GenBank/DDBJ databases">
        <title>Genome assembly C_amara_ONT_v2.</title>
        <authorList>
            <person name="Yant L."/>
            <person name="Moore C."/>
            <person name="Slenker M."/>
        </authorList>
    </citation>
    <scope>NUCLEOTIDE SEQUENCE [LARGE SCALE GENOMIC DNA]</scope>
    <source>
        <tissue evidence="2">Leaf</tissue>
    </source>
</reference>
<gene>
    <name evidence="2" type="ORF">V5N11_010093</name>
</gene>
<dbReference type="EMBL" id="JBANAX010000458">
    <property type="protein sequence ID" value="KAL1208117.1"/>
    <property type="molecule type" value="Genomic_DNA"/>
</dbReference>
<feature type="domain" description="NYN" evidence="1">
    <location>
        <begin position="13"/>
        <end position="127"/>
    </location>
</feature>
<dbReference type="InterPro" id="IPR024768">
    <property type="entry name" value="Marf1"/>
</dbReference>
<keyword evidence="3" id="KW-1185">Reference proteome</keyword>
<dbReference type="CDD" id="cd10910">
    <property type="entry name" value="PIN_limkain_b1_N_like"/>
    <property type="match status" value="1"/>
</dbReference>